<dbReference type="Gene3D" id="2.30.30.40">
    <property type="entry name" value="SH3 Domains"/>
    <property type="match status" value="1"/>
</dbReference>
<feature type="compositionally biased region" description="Low complexity" evidence="3">
    <location>
        <begin position="176"/>
        <end position="198"/>
    </location>
</feature>
<dbReference type="CDD" id="cd11843">
    <property type="entry name" value="SH3_PACSIN"/>
    <property type="match status" value="1"/>
</dbReference>
<dbReference type="InterPro" id="IPR027267">
    <property type="entry name" value="AH/BAR_dom_sf"/>
</dbReference>
<dbReference type="GO" id="GO:0005543">
    <property type="term" value="F:phospholipid binding"/>
    <property type="evidence" value="ECO:0007669"/>
    <property type="project" value="TreeGrafter"/>
</dbReference>
<dbReference type="EnsemblMetazoa" id="CPIJ002634-RA">
    <property type="protein sequence ID" value="CPIJ002634-PA"/>
    <property type="gene ID" value="CPIJ002634"/>
</dbReference>
<evidence type="ECO:0000313" key="4">
    <source>
        <dbReference type="EnsemblMetazoa" id="CPIJ002634-PA"/>
    </source>
</evidence>
<evidence type="ECO:0000256" key="2">
    <source>
        <dbReference type="ARBA" id="ARBA00023054"/>
    </source>
</evidence>
<dbReference type="SUPFAM" id="SSF103657">
    <property type="entry name" value="BAR/IMD domain-like"/>
    <property type="match status" value="2"/>
</dbReference>
<dbReference type="GO" id="GO:0005886">
    <property type="term" value="C:plasma membrane"/>
    <property type="evidence" value="ECO:0007669"/>
    <property type="project" value="TreeGrafter"/>
</dbReference>
<name>A0A1S4J8C4_CULQU</name>
<dbReference type="SUPFAM" id="SSF50044">
    <property type="entry name" value="SH3-domain"/>
    <property type="match status" value="1"/>
</dbReference>
<dbReference type="InterPro" id="IPR001452">
    <property type="entry name" value="SH3_domain"/>
</dbReference>
<feature type="region of interest" description="Disordered" evidence="3">
    <location>
        <begin position="175"/>
        <end position="221"/>
    </location>
</feature>
<dbReference type="VEuPathDB" id="VectorBase:CPIJ002634"/>
<keyword evidence="2" id="KW-0175">Coiled coil</keyword>
<dbReference type="SMART" id="SM00055">
    <property type="entry name" value="FCH"/>
    <property type="match status" value="1"/>
</dbReference>
<dbReference type="InterPro" id="IPR001060">
    <property type="entry name" value="FCH_dom"/>
</dbReference>
<dbReference type="OrthoDB" id="10255128at2759"/>
<proteinExistence type="predicted"/>
<keyword evidence="5" id="KW-1185">Reference proteome</keyword>
<evidence type="ECO:0000256" key="3">
    <source>
        <dbReference type="SAM" id="MobiDB-lite"/>
    </source>
</evidence>
<dbReference type="Gene3D" id="1.20.1270.60">
    <property type="entry name" value="Arfaptin homology (AH) domain/BAR domain"/>
    <property type="match status" value="1"/>
</dbReference>
<sequence>MSHHSDDQLLQAGSDSFWEPGNYKRTTKRIEDGYRLCTDLQTLIQERAEIEKGYAKSLKTWSKKWGELIEKVSEDPSLPQIYKEFHHTVNNADHQKDLKWWSNNHGVNMGMSWPTFVEYTEEFRDIAKGIKTKEALPTAPITLIHQRPVAEDLHEYPPPASNNNKNSINRTSATLSISNSTGNNATSNNSSARATTPSQESPKSESASLKNSDVVTPTRTSPARVTAAAAAAAAAGTVVTNGTNGNGKAGENPFDEEEEWDEGDGNDNILVDNGEPGVPVKALYDYEGAENDELTFKMGEVFEKLEDEDEQGWCKGRKDGRVGLYPANYVETIAT</sequence>
<feature type="region of interest" description="Disordered" evidence="3">
    <location>
        <begin position="239"/>
        <end position="274"/>
    </location>
</feature>
<dbReference type="SMART" id="SM00326">
    <property type="entry name" value="SH3"/>
    <property type="match status" value="1"/>
</dbReference>
<dbReference type="GO" id="GO:0097320">
    <property type="term" value="P:plasma membrane tubulation"/>
    <property type="evidence" value="ECO:0007669"/>
    <property type="project" value="TreeGrafter"/>
</dbReference>
<dbReference type="GO" id="GO:0007010">
    <property type="term" value="P:cytoskeleton organization"/>
    <property type="evidence" value="ECO:0007669"/>
    <property type="project" value="TreeGrafter"/>
</dbReference>
<evidence type="ECO:0000313" key="5">
    <source>
        <dbReference type="Proteomes" id="UP000002320"/>
    </source>
</evidence>
<dbReference type="FunCoup" id="A0A1S4J8C4">
    <property type="interactions" value="269"/>
</dbReference>
<evidence type="ECO:0000256" key="1">
    <source>
        <dbReference type="ARBA" id="ARBA00022443"/>
    </source>
</evidence>
<dbReference type="PRINTS" id="PR00452">
    <property type="entry name" value="SH3DOMAIN"/>
</dbReference>
<dbReference type="VEuPathDB" id="VectorBase:CQUJHB008935"/>
<reference evidence="4" key="1">
    <citation type="submission" date="2020-05" db="UniProtKB">
        <authorList>
            <consortium name="EnsemblMetazoa"/>
        </authorList>
    </citation>
    <scope>IDENTIFICATION</scope>
    <source>
        <strain evidence="4">JHB</strain>
    </source>
</reference>
<feature type="compositionally biased region" description="Polar residues" evidence="3">
    <location>
        <begin position="199"/>
        <end position="213"/>
    </location>
</feature>
<organism evidence="4 5">
    <name type="scientific">Culex quinquefasciatus</name>
    <name type="common">Southern house mosquito</name>
    <name type="synonym">Culex pungens</name>
    <dbReference type="NCBI Taxonomy" id="7176"/>
    <lineage>
        <taxon>Eukaryota</taxon>
        <taxon>Metazoa</taxon>
        <taxon>Ecdysozoa</taxon>
        <taxon>Arthropoda</taxon>
        <taxon>Hexapoda</taxon>
        <taxon>Insecta</taxon>
        <taxon>Pterygota</taxon>
        <taxon>Neoptera</taxon>
        <taxon>Endopterygota</taxon>
        <taxon>Diptera</taxon>
        <taxon>Nematocera</taxon>
        <taxon>Culicoidea</taxon>
        <taxon>Culicidae</taxon>
        <taxon>Culicinae</taxon>
        <taxon>Culicini</taxon>
        <taxon>Culex</taxon>
        <taxon>Culex</taxon>
    </lineage>
</organism>
<dbReference type="PROSITE" id="PS50002">
    <property type="entry name" value="SH3"/>
    <property type="match status" value="1"/>
</dbReference>
<protein>
    <submittedName>
        <fullName evidence="4">Uncharacterized protein</fullName>
    </submittedName>
</protein>
<dbReference type="InterPro" id="IPR036028">
    <property type="entry name" value="SH3-like_dom_sf"/>
</dbReference>
<dbReference type="FunFam" id="2.30.30.40:FF:000014">
    <property type="entry name" value="Kinase C and casein kinase substrate in neurons protein"/>
    <property type="match status" value="1"/>
</dbReference>
<dbReference type="GO" id="GO:0005768">
    <property type="term" value="C:endosome"/>
    <property type="evidence" value="ECO:0007669"/>
    <property type="project" value="TreeGrafter"/>
</dbReference>
<dbReference type="Proteomes" id="UP000002320">
    <property type="component" value="Unassembled WGS sequence"/>
</dbReference>
<accession>A0A1S4J8C4</accession>
<dbReference type="InParanoid" id="A0A1S4J8C4"/>
<keyword evidence="1" id="KW-0728">SH3 domain</keyword>
<dbReference type="PANTHER" id="PTHR23065:SF11">
    <property type="entry name" value="SYNDAPIN, ISOFORM C"/>
    <property type="match status" value="1"/>
</dbReference>
<dbReference type="Pfam" id="PF14604">
    <property type="entry name" value="SH3_9"/>
    <property type="match status" value="1"/>
</dbReference>
<feature type="compositionally biased region" description="Acidic residues" evidence="3">
    <location>
        <begin position="253"/>
        <end position="265"/>
    </location>
</feature>
<dbReference type="PANTHER" id="PTHR23065">
    <property type="entry name" value="PROLINE-SERINE-THREONINE PHOSPHATASE INTERACTING PROTEIN 1"/>
    <property type="match status" value="1"/>
</dbReference>
<dbReference type="Pfam" id="PF00611">
    <property type="entry name" value="FCH"/>
    <property type="match status" value="1"/>
</dbReference>
<dbReference type="GO" id="GO:0030100">
    <property type="term" value="P:regulation of endocytosis"/>
    <property type="evidence" value="ECO:0007669"/>
    <property type="project" value="TreeGrafter"/>
</dbReference>
<dbReference type="AlphaFoldDB" id="A0A1S4J8C4"/>